<keyword evidence="1" id="KW-0472">Membrane</keyword>
<gene>
    <name evidence="2" type="ORF">Pa4123_07800</name>
</gene>
<dbReference type="EMBL" id="BSDI01000003">
    <property type="protein sequence ID" value="GLH95508.1"/>
    <property type="molecule type" value="Genomic_DNA"/>
</dbReference>
<proteinExistence type="predicted"/>
<feature type="transmembrane region" description="Helical" evidence="1">
    <location>
        <begin position="29"/>
        <end position="50"/>
    </location>
</feature>
<comment type="caution">
    <text evidence="2">The sequence shown here is derived from an EMBL/GenBank/DDBJ whole genome shotgun (WGS) entry which is preliminary data.</text>
</comment>
<keyword evidence="1" id="KW-0812">Transmembrane</keyword>
<reference evidence="2" key="1">
    <citation type="submission" date="2022-12" db="EMBL/GenBank/DDBJ databases">
        <title>New Phytohabitans aurantiacus sp. RD004123 nov., an actinomycete isolated from soil.</title>
        <authorList>
            <person name="Triningsih D.W."/>
            <person name="Harunari E."/>
            <person name="Igarashi Y."/>
        </authorList>
    </citation>
    <scope>NUCLEOTIDE SEQUENCE</scope>
    <source>
        <strain evidence="2">RD004123</strain>
    </source>
</reference>
<evidence type="ECO:0000313" key="2">
    <source>
        <dbReference type="EMBL" id="GLH95508.1"/>
    </source>
</evidence>
<protein>
    <submittedName>
        <fullName evidence="2">Uncharacterized protein</fullName>
    </submittedName>
</protein>
<dbReference type="RefSeq" id="WP_265249814.1">
    <property type="nucleotide sequence ID" value="NZ_BSDI01000003.1"/>
</dbReference>
<name>A0ABQ5QM96_9ACTN</name>
<dbReference type="Proteomes" id="UP001144280">
    <property type="component" value="Unassembled WGS sequence"/>
</dbReference>
<organism evidence="2 3">
    <name type="scientific">Phytohabitans aurantiacus</name>
    <dbReference type="NCBI Taxonomy" id="3016789"/>
    <lineage>
        <taxon>Bacteria</taxon>
        <taxon>Bacillati</taxon>
        <taxon>Actinomycetota</taxon>
        <taxon>Actinomycetes</taxon>
        <taxon>Micromonosporales</taxon>
        <taxon>Micromonosporaceae</taxon>
    </lineage>
</organism>
<evidence type="ECO:0000313" key="3">
    <source>
        <dbReference type="Proteomes" id="UP001144280"/>
    </source>
</evidence>
<sequence length="79" mass="8520">MGRFLAWTAAAIVATVAVGWIAIALLKALIGVAVYVIVGAAVIGGGVYLYQKGKRALSRDTRTRRRIEAAATTYRQRTR</sequence>
<evidence type="ECO:0000256" key="1">
    <source>
        <dbReference type="SAM" id="Phobius"/>
    </source>
</evidence>
<keyword evidence="3" id="KW-1185">Reference proteome</keyword>
<keyword evidence="1" id="KW-1133">Transmembrane helix</keyword>
<accession>A0ABQ5QM96</accession>